<evidence type="ECO:0000313" key="1">
    <source>
        <dbReference type="EMBL" id="HEB45161.1"/>
    </source>
</evidence>
<protein>
    <submittedName>
        <fullName evidence="1">Uncharacterized protein</fullName>
    </submittedName>
</protein>
<dbReference type="EMBL" id="DSKI01000822">
    <property type="protein sequence ID" value="HEB45161.1"/>
    <property type="molecule type" value="Genomic_DNA"/>
</dbReference>
<accession>A0A7C1T451</accession>
<sequence>MEEELENAKSAVTEILLLELVSALLQRGSIKREDVAGALLRSEFRSEMLDDIRAEEGAITRLHGGNARLITEDWSKRLGLPPELHTLREHHARWMQSGQAGTPPLYPEAIAELFGEDDEP</sequence>
<reference evidence="1" key="1">
    <citation type="journal article" date="2020" name="mSystems">
        <title>Genome- and Community-Level Interaction Insights into Carbon Utilization and Element Cycling Functions of Hydrothermarchaeota in Hydrothermal Sediment.</title>
        <authorList>
            <person name="Zhou Z."/>
            <person name="Liu Y."/>
            <person name="Xu W."/>
            <person name="Pan J."/>
            <person name="Luo Z.H."/>
            <person name="Li M."/>
        </authorList>
    </citation>
    <scope>NUCLEOTIDE SEQUENCE [LARGE SCALE GENOMIC DNA]</scope>
    <source>
        <strain evidence="1">SpSt-243</strain>
    </source>
</reference>
<name>A0A7C1T451_9HYPH</name>
<organism evidence="1">
    <name type="scientific">Agrobacterium albertimagni</name>
    <dbReference type="NCBI Taxonomy" id="147266"/>
    <lineage>
        <taxon>Bacteria</taxon>
        <taxon>Pseudomonadati</taxon>
        <taxon>Pseudomonadota</taxon>
        <taxon>Alphaproteobacteria</taxon>
        <taxon>Hyphomicrobiales</taxon>
        <taxon>Rhizobiaceae</taxon>
        <taxon>Rhizobium/Agrobacterium group</taxon>
        <taxon>Agrobacterium</taxon>
    </lineage>
</organism>
<gene>
    <name evidence="1" type="ORF">ENP70_16010</name>
</gene>
<comment type="caution">
    <text evidence="1">The sequence shown here is derived from an EMBL/GenBank/DDBJ whole genome shotgun (WGS) entry which is preliminary data.</text>
</comment>
<proteinExistence type="predicted"/>
<dbReference type="AlphaFoldDB" id="A0A7C1T451"/>